<feature type="region of interest" description="Disordered" evidence="2">
    <location>
        <begin position="1"/>
        <end position="24"/>
    </location>
</feature>
<dbReference type="Proteomes" id="UP000238392">
    <property type="component" value="Unassembled WGS sequence"/>
</dbReference>
<keyword evidence="5" id="KW-1185">Reference proteome</keyword>
<evidence type="ECO:0000256" key="1">
    <source>
        <dbReference type="ARBA" id="ARBA00010832"/>
    </source>
</evidence>
<protein>
    <submittedName>
        <fullName evidence="4">Hydrogenase-1 operon protein HyaF</fullName>
    </submittedName>
</protein>
<accession>A0A2T0WLW7</accession>
<name>A0A2T0WLW7_9RHOB</name>
<dbReference type="InterPro" id="IPR006894">
    <property type="entry name" value="HupH_Hydgase_express_prot_C"/>
</dbReference>
<reference evidence="4 5" key="1">
    <citation type="submission" date="2018-03" db="EMBL/GenBank/DDBJ databases">
        <title>Genomic Encyclopedia of Archaeal and Bacterial Type Strains, Phase II (KMG-II): from individual species to whole genera.</title>
        <authorList>
            <person name="Goeker M."/>
        </authorList>
    </citation>
    <scope>NUCLEOTIDE SEQUENCE [LARGE SCALE GENOMIC DNA]</scope>
    <source>
        <strain evidence="4 5">DSM 100212</strain>
    </source>
</reference>
<evidence type="ECO:0000259" key="3">
    <source>
        <dbReference type="Pfam" id="PF04809"/>
    </source>
</evidence>
<dbReference type="Pfam" id="PF04809">
    <property type="entry name" value="HupH_C"/>
    <property type="match status" value="1"/>
</dbReference>
<dbReference type="InterPro" id="IPR038527">
    <property type="entry name" value="HupH_C_sf"/>
</dbReference>
<organism evidence="4 5">
    <name type="scientific">Donghicola tyrosinivorans</name>
    <dbReference type="NCBI Taxonomy" id="1652492"/>
    <lineage>
        <taxon>Bacteria</taxon>
        <taxon>Pseudomonadati</taxon>
        <taxon>Pseudomonadota</taxon>
        <taxon>Alphaproteobacteria</taxon>
        <taxon>Rhodobacterales</taxon>
        <taxon>Roseobacteraceae</taxon>
        <taxon>Donghicola</taxon>
    </lineage>
</organism>
<dbReference type="EMBL" id="PVTQ01000009">
    <property type="protein sequence ID" value="PRY87708.1"/>
    <property type="molecule type" value="Genomic_DNA"/>
</dbReference>
<comment type="caution">
    <text evidence="4">The sequence shown here is derived from an EMBL/GenBank/DDBJ whole genome shotgun (WGS) entry which is preliminary data.</text>
</comment>
<dbReference type="AlphaFoldDB" id="A0A2T0WLW7"/>
<dbReference type="Gene3D" id="3.30.1370.140">
    <property type="entry name" value="HupH hydrogenase expression protein, C-terminal domain"/>
    <property type="match status" value="2"/>
</dbReference>
<dbReference type="OrthoDB" id="6560677at2"/>
<evidence type="ECO:0000256" key="2">
    <source>
        <dbReference type="SAM" id="MobiDB-lite"/>
    </source>
</evidence>
<feature type="domain" description="HupH hydrogenase expression protein C-terminal" evidence="3">
    <location>
        <begin position="160"/>
        <end position="277"/>
    </location>
</feature>
<dbReference type="RefSeq" id="WP_106265500.1">
    <property type="nucleotide sequence ID" value="NZ_PVTQ01000009.1"/>
</dbReference>
<evidence type="ECO:0000313" key="4">
    <source>
        <dbReference type="EMBL" id="PRY87708.1"/>
    </source>
</evidence>
<sequence length="278" mass="30093">MVSNFHLPPTGYGPGSQQDDSGEELQYMPMPQDMRTYHTHFPEMEIDESLRPAMELMAAVAQAAKVSGEGGMNSTFDLSGLDKANRRLVAETMGEGEVAMKMHGIPAVAAQESVFAGIWVLKAANLDMIEVGPSPQIARDRAFAPRRAALGTSAPKAAGVLNAPPLLVEMQDKSASYQAGDEVHVINLTLLPHTEQDLEWLDKALGQGSTDILSRGYGNCRVTATALQNAWRVQFFNSMDVLILDTFEVTAIPEVTVAAPEDLIDSGERLVEVLEAIR</sequence>
<evidence type="ECO:0000313" key="5">
    <source>
        <dbReference type="Proteomes" id="UP000238392"/>
    </source>
</evidence>
<comment type="similarity">
    <text evidence="1">Belongs to the HupH/HyaF family.</text>
</comment>
<proteinExistence type="inferred from homology"/>
<gene>
    <name evidence="4" type="ORF">CLV74_10928</name>
</gene>